<comment type="caution">
    <text evidence="2">The sequence shown here is derived from an EMBL/GenBank/DDBJ whole genome shotgun (WGS) entry which is preliminary data.</text>
</comment>
<organism evidence="2 3">
    <name type="scientific">Chitinophaga chungangae</name>
    <dbReference type="NCBI Taxonomy" id="2821488"/>
    <lineage>
        <taxon>Bacteria</taxon>
        <taxon>Pseudomonadati</taxon>
        <taxon>Bacteroidota</taxon>
        <taxon>Chitinophagia</taxon>
        <taxon>Chitinophagales</taxon>
        <taxon>Chitinophagaceae</taxon>
        <taxon>Chitinophaga</taxon>
    </lineage>
</organism>
<keyword evidence="3" id="KW-1185">Reference proteome</keyword>
<dbReference type="Proteomes" id="UP000679126">
    <property type="component" value="Unassembled WGS sequence"/>
</dbReference>
<dbReference type="EMBL" id="JAGHKP010000001">
    <property type="protein sequence ID" value="MBO9151462.1"/>
    <property type="molecule type" value="Genomic_DNA"/>
</dbReference>
<protein>
    <recommendedName>
        <fullName evidence="4">Anti-sigma factor</fullName>
    </recommendedName>
</protein>
<keyword evidence="1" id="KW-0472">Membrane</keyword>
<proteinExistence type="predicted"/>
<evidence type="ECO:0008006" key="4">
    <source>
        <dbReference type="Google" id="ProtNLM"/>
    </source>
</evidence>
<feature type="transmembrane region" description="Helical" evidence="1">
    <location>
        <begin position="47"/>
        <end position="67"/>
    </location>
</feature>
<sequence>MKLEDFIQQNRNAFEEEGPGPGVWAALEKELPVKQKARVISMMARHWWKAAILVALVANAGILLIFLQTKKEVAVVIPEMQEMEQFYTTRIEEKLDELKRIPAAELGLDSTTSKELELRNETYRMLEKELAGNPGNERIRSAMIRYYQMKLELLEKILDEHHKYNNDANNSDSTPLIRKNVI</sequence>
<name>A0ABS3Y9V1_9BACT</name>
<gene>
    <name evidence="2" type="ORF">J7I43_04535</name>
</gene>
<evidence type="ECO:0000313" key="2">
    <source>
        <dbReference type="EMBL" id="MBO9151462.1"/>
    </source>
</evidence>
<reference evidence="3" key="1">
    <citation type="submission" date="2021-03" db="EMBL/GenBank/DDBJ databases">
        <title>Assistant Professor.</title>
        <authorList>
            <person name="Huq M.A."/>
        </authorList>
    </citation>
    <scope>NUCLEOTIDE SEQUENCE [LARGE SCALE GENOMIC DNA]</scope>
    <source>
        <strain evidence="3">MAH-28</strain>
    </source>
</reference>
<accession>A0ABS3Y9V1</accession>
<evidence type="ECO:0000256" key="1">
    <source>
        <dbReference type="SAM" id="Phobius"/>
    </source>
</evidence>
<evidence type="ECO:0000313" key="3">
    <source>
        <dbReference type="Proteomes" id="UP000679126"/>
    </source>
</evidence>
<keyword evidence="1" id="KW-0812">Transmembrane</keyword>
<keyword evidence="1" id="KW-1133">Transmembrane helix</keyword>
<dbReference type="RefSeq" id="WP_209143689.1">
    <property type="nucleotide sequence ID" value="NZ_JAGHKP010000001.1"/>
</dbReference>